<dbReference type="EMBL" id="FM864216">
    <property type="protein sequence ID" value="CAT05048.1"/>
    <property type="molecule type" value="Genomic_DNA"/>
</dbReference>
<proteinExistence type="predicted"/>
<evidence type="ECO:0000313" key="2">
    <source>
        <dbReference type="EMBL" id="CAT05048.1"/>
    </source>
</evidence>
<keyword evidence="1" id="KW-1133">Transmembrane helix</keyword>
<keyword evidence="1" id="KW-0812">Transmembrane</keyword>
<dbReference type="eggNOG" id="ENOG5031YZB">
    <property type="taxonomic scope" value="Bacteria"/>
</dbReference>
<protein>
    <submittedName>
        <fullName evidence="2">Uncharacterized protein</fullName>
    </submittedName>
</protein>
<evidence type="ECO:0000313" key="3">
    <source>
        <dbReference type="Proteomes" id="UP000001491"/>
    </source>
</evidence>
<feature type="transmembrane region" description="Helical" evidence="1">
    <location>
        <begin position="6"/>
        <end position="24"/>
    </location>
</feature>
<evidence type="ECO:0000256" key="1">
    <source>
        <dbReference type="SAM" id="Phobius"/>
    </source>
</evidence>
<gene>
    <name evidence="2" type="ordered locus">MCJ_003590</name>
</gene>
<organism evidence="2 3">
    <name type="scientific">Mesomycoplasma conjunctivae (strain ATCC 25834 / NCTC 10147 / HRC/581)</name>
    <name type="common">Mycoplasma conjunctivae</name>
    <dbReference type="NCBI Taxonomy" id="572263"/>
    <lineage>
        <taxon>Bacteria</taxon>
        <taxon>Bacillati</taxon>
        <taxon>Mycoplasmatota</taxon>
        <taxon>Mycoplasmoidales</taxon>
        <taxon>Metamycoplasmataceae</taxon>
        <taxon>Mesomycoplasma</taxon>
    </lineage>
</organism>
<dbReference type="AlphaFoldDB" id="C5J6F6"/>
<sequence>MNISNLIAAIFALVFYLLLGLYIWKTNNKIKIKIMAKKSRQKKIVSLYFAFIMALVYGVFYVIFSN</sequence>
<feature type="transmembrane region" description="Helical" evidence="1">
    <location>
        <begin position="45"/>
        <end position="64"/>
    </location>
</feature>
<accession>C5J6F6</accession>
<dbReference type="KEGG" id="mco:MCJ_003590"/>
<dbReference type="HOGENOM" id="CLU_204580_0_0_14"/>
<dbReference type="Proteomes" id="UP000001491">
    <property type="component" value="Chromosome"/>
</dbReference>
<keyword evidence="3" id="KW-1185">Reference proteome</keyword>
<name>C5J6F6_MESCH</name>
<reference evidence="3" key="1">
    <citation type="journal article" date="2009" name="BMC Bioinformatics">
        <title>The Mycoplasma conjunctivae genome sequencing, annotation and analysis.</title>
        <authorList>
            <person name="Calderon-Copete S.P."/>
            <person name="Wigger G."/>
            <person name="Wunderlin C."/>
            <person name="Schmidheini T."/>
            <person name="Frey J."/>
            <person name="Quail M.A."/>
            <person name="Falquet L."/>
        </authorList>
    </citation>
    <scope>NUCLEOTIDE SEQUENCE [LARGE SCALE GENOMIC DNA]</scope>
    <source>
        <strain evidence="3">ATCC 25834 / NCTC 10147 / HRC/581</strain>
    </source>
</reference>
<keyword evidence="1" id="KW-0472">Membrane</keyword>